<keyword evidence="6" id="KW-1185">Reference proteome</keyword>
<sequence length="510" mass="54238">MAGRPGKGRQEEERMHDVIISGGGPTGLMLAAELRLHGVDVVVLEREAQPNPAVRSLGLHARSVEVLALRGLLDRFLAHGQRYPGAGRGLAGLEGATVELDSDHDYVLGIPQPTTDRLLAERAVELGAELRRGAVLEAFEQDADGVNVLLTDGGRLRGRWLVGCDGGRSTVRRLAGIGFPGEAASTEWLLGEVELDGSVAPEEVARISAEVRRTHRGFGIGPAGDGLHRAVVPAASVAEDRTVPPTLEEFRTQLHAYAGTDFGVREPRSLTRFTDATRLAERYRAGRVLLAGDAAHVHPPLGGQGLNLGLQDAFDLGWRLAAEVAGWAPAGLLDGYEAERRPVAEEVLTLTRAQSELLSPAPGPQAVRQLLGELLQLDDVARLVAGRVSGLGIRYAPREGDDDPFDLVGRRMRDLPLGGNRRLYDLTRAGRGLLLDGTGTLTLEGWTDRADLVALPGDDAAALPAPALLLRPDGRVAWAGDDEAALGRALRRWFGEPRPASGPVSAAGGR</sequence>
<dbReference type="GO" id="GO:0016709">
    <property type="term" value="F:oxidoreductase activity, acting on paired donors, with incorporation or reduction of molecular oxygen, NAD(P)H as one donor, and incorporation of one atom of oxygen"/>
    <property type="evidence" value="ECO:0007669"/>
    <property type="project" value="UniProtKB-ARBA"/>
</dbReference>
<name>A0A852SRC7_9MICO</name>
<evidence type="ECO:0000256" key="3">
    <source>
        <dbReference type="ARBA" id="ARBA00022827"/>
    </source>
</evidence>
<dbReference type="Gene3D" id="3.30.70.2450">
    <property type="match status" value="1"/>
</dbReference>
<keyword evidence="3" id="KW-0274">FAD</keyword>
<reference evidence="5 6" key="1">
    <citation type="submission" date="2020-07" db="EMBL/GenBank/DDBJ databases">
        <title>Sequencing the genomes of 1000 actinobacteria strains.</title>
        <authorList>
            <person name="Klenk H.-P."/>
        </authorList>
    </citation>
    <scope>NUCLEOTIDE SEQUENCE [LARGE SCALE GENOMIC DNA]</scope>
    <source>
        <strain evidence="5 6">DSM 26474</strain>
    </source>
</reference>
<dbReference type="PANTHER" id="PTHR43004">
    <property type="entry name" value="TRK SYSTEM POTASSIUM UPTAKE PROTEIN"/>
    <property type="match status" value="1"/>
</dbReference>
<dbReference type="GO" id="GO:0071949">
    <property type="term" value="F:FAD binding"/>
    <property type="evidence" value="ECO:0007669"/>
    <property type="project" value="InterPro"/>
</dbReference>
<evidence type="ECO:0000256" key="1">
    <source>
        <dbReference type="ARBA" id="ARBA00001974"/>
    </source>
</evidence>
<gene>
    <name evidence="5" type="ORF">BJ984_002432</name>
</gene>
<dbReference type="Proteomes" id="UP000549913">
    <property type="component" value="Unassembled WGS sequence"/>
</dbReference>
<proteinExistence type="predicted"/>
<comment type="cofactor">
    <cofactor evidence="1">
        <name>FAD</name>
        <dbReference type="ChEBI" id="CHEBI:57692"/>
    </cofactor>
</comment>
<evidence type="ECO:0000256" key="2">
    <source>
        <dbReference type="ARBA" id="ARBA00022630"/>
    </source>
</evidence>
<dbReference type="Pfam" id="PF21274">
    <property type="entry name" value="Rng_hyd_C"/>
    <property type="match status" value="1"/>
</dbReference>
<dbReference type="SUPFAM" id="SSF51905">
    <property type="entry name" value="FAD/NAD(P)-binding domain"/>
    <property type="match status" value="1"/>
</dbReference>
<evidence type="ECO:0000313" key="6">
    <source>
        <dbReference type="Proteomes" id="UP000549913"/>
    </source>
</evidence>
<dbReference type="InterPro" id="IPR050641">
    <property type="entry name" value="RIFMO-like"/>
</dbReference>
<dbReference type="AlphaFoldDB" id="A0A852SRC7"/>
<dbReference type="PRINTS" id="PR00420">
    <property type="entry name" value="RNGMNOXGNASE"/>
</dbReference>
<evidence type="ECO:0000259" key="4">
    <source>
        <dbReference type="Pfam" id="PF01494"/>
    </source>
</evidence>
<protein>
    <submittedName>
        <fullName evidence="5">2-polyprenyl-6-methoxyphenol hydroxylase-like FAD-dependent oxidoreductase</fullName>
    </submittedName>
</protein>
<organism evidence="5 6">
    <name type="scientific">Herbiconiux flava</name>
    <dbReference type="NCBI Taxonomy" id="881268"/>
    <lineage>
        <taxon>Bacteria</taxon>
        <taxon>Bacillati</taxon>
        <taxon>Actinomycetota</taxon>
        <taxon>Actinomycetes</taxon>
        <taxon>Micrococcales</taxon>
        <taxon>Microbacteriaceae</taxon>
        <taxon>Herbiconiux</taxon>
    </lineage>
</organism>
<dbReference type="Gene3D" id="3.50.50.60">
    <property type="entry name" value="FAD/NAD(P)-binding domain"/>
    <property type="match status" value="1"/>
</dbReference>
<accession>A0A852SRC7</accession>
<dbReference type="PANTHER" id="PTHR43004:SF19">
    <property type="entry name" value="BINDING MONOOXYGENASE, PUTATIVE (JCVI)-RELATED"/>
    <property type="match status" value="1"/>
</dbReference>
<dbReference type="Gene3D" id="3.40.30.120">
    <property type="match status" value="1"/>
</dbReference>
<dbReference type="InterPro" id="IPR036188">
    <property type="entry name" value="FAD/NAD-bd_sf"/>
</dbReference>
<evidence type="ECO:0000313" key="5">
    <source>
        <dbReference type="EMBL" id="NYD71274.1"/>
    </source>
</evidence>
<comment type="caution">
    <text evidence="5">The sequence shown here is derived from an EMBL/GenBank/DDBJ whole genome shotgun (WGS) entry which is preliminary data.</text>
</comment>
<dbReference type="InterPro" id="IPR002938">
    <property type="entry name" value="FAD-bd"/>
</dbReference>
<dbReference type="Pfam" id="PF01494">
    <property type="entry name" value="FAD_binding_3"/>
    <property type="match status" value="1"/>
</dbReference>
<dbReference type="EMBL" id="JACCBM010000001">
    <property type="protein sequence ID" value="NYD71274.1"/>
    <property type="molecule type" value="Genomic_DNA"/>
</dbReference>
<feature type="domain" description="FAD-binding" evidence="4">
    <location>
        <begin position="17"/>
        <end position="349"/>
    </location>
</feature>
<keyword evidence="2" id="KW-0285">Flavoprotein</keyword>